<evidence type="ECO:0000313" key="2">
    <source>
        <dbReference type="EMBL" id="MBR0561251.1"/>
    </source>
</evidence>
<dbReference type="EMBL" id="JAGQFT020000002">
    <property type="protein sequence ID" value="MBS7456397.1"/>
    <property type="molecule type" value="Genomic_DNA"/>
</dbReference>
<dbReference type="AlphaFoldDB" id="A0A8J7VS54"/>
<accession>A0A8J7VS54</accession>
<dbReference type="Proteomes" id="UP000675747">
    <property type="component" value="Unassembled WGS sequence"/>
</dbReference>
<evidence type="ECO:0000313" key="4">
    <source>
        <dbReference type="Proteomes" id="UP000675747"/>
    </source>
</evidence>
<dbReference type="PANTHER" id="PTHR40394">
    <property type="entry name" value="LIPOPROTEIN-RELATED"/>
    <property type="match status" value="1"/>
</dbReference>
<dbReference type="Pfam" id="PF11821">
    <property type="entry name" value="ActD"/>
    <property type="match status" value="1"/>
</dbReference>
<keyword evidence="1" id="KW-1133">Transmembrane helix</keyword>
<feature type="transmembrane region" description="Helical" evidence="1">
    <location>
        <begin position="96"/>
        <end position="119"/>
    </location>
</feature>
<proteinExistence type="predicted"/>
<sequence>MTEAIAGTLARFASGAELRAAAAVIAGRGGARMDAWSPVAIDGLDAVLGRPRDAIGPAVLAGGVLGGGGTLLLQALSAGVLYPLDIGGRPPIAWPLFLPGALEMTFLGAALAGLLAFLLSARLPRLNERAFDLPGFAEASHDRFLLLVHRGPDDRDEDLHAVAEILRAAGATAVVRVES</sequence>
<organism evidence="2">
    <name type="scientific">Coralloluteibacterium stylophorae</name>
    <dbReference type="NCBI Taxonomy" id="1776034"/>
    <lineage>
        <taxon>Bacteria</taxon>
        <taxon>Pseudomonadati</taxon>
        <taxon>Pseudomonadota</taxon>
        <taxon>Gammaproteobacteria</taxon>
        <taxon>Lysobacterales</taxon>
        <taxon>Lysobacteraceae</taxon>
        <taxon>Coralloluteibacterium</taxon>
    </lineage>
</organism>
<dbReference type="EMBL" id="JAGQFT010000006">
    <property type="protein sequence ID" value="MBR0561251.1"/>
    <property type="molecule type" value="Genomic_DNA"/>
</dbReference>
<keyword evidence="4" id="KW-1185">Reference proteome</keyword>
<dbReference type="RefSeq" id="WP_211925220.1">
    <property type="nucleotide sequence ID" value="NZ_JAGQFT020000002.1"/>
</dbReference>
<name>A0A8J7VS54_9GAMM</name>
<evidence type="ECO:0000256" key="1">
    <source>
        <dbReference type="SAM" id="Phobius"/>
    </source>
</evidence>
<comment type="caution">
    <text evidence="2">The sequence shown here is derived from an EMBL/GenBank/DDBJ whole genome shotgun (WGS) entry which is preliminary data.</text>
</comment>
<protein>
    <submittedName>
        <fullName evidence="2">DUF3341 domain-containing protein</fullName>
    </submittedName>
</protein>
<dbReference type="InterPro" id="IPR021776">
    <property type="entry name" value="ActD"/>
</dbReference>
<feature type="transmembrane region" description="Helical" evidence="1">
    <location>
        <begin position="58"/>
        <end position="84"/>
    </location>
</feature>
<gene>
    <name evidence="3" type="ORF">KB893_004500</name>
    <name evidence="2" type="ORF">KB893_01760</name>
</gene>
<keyword evidence="1" id="KW-0812">Transmembrane</keyword>
<keyword evidence="1" id="KW-0472">Membrane</keyword>
<reference evidence="3 4" key="1">
    <citation type="journal article" date="2021" name="Microbiol. Resour. Announc.">
        <title>Draft Genome Sequence of Coralloluteibacterium stylophorae LMG 29479T.</title>
        <authorList>
            <person name="Karlyshev A.V."/>
            <person name="Kudryashova E.B."/>
            <person name="Ariskina E.V."/>
            <person name="Conroy A.P."/>
            <person name="Abidueva E.Y."/>
        </authorList>
    </citation>
    <scope>NUCLEOTIDE SEQUENCE [LARGE SCALE GENOMIC DNA]</scope>
    <source>
        <strain evidence="3 4">LMG 29479</strain>
    </source>
</reference>
<dbReference type="PANTHER" id="PTHR40394:SF2">
    <property type="entry name" value="QUINOL:CYTOCHROME C OXIDOREDUCTASE MEMBRANE PROTEIN"/>
    <property type="match status" value="1"/>
</dbReference>
<evidence type="ECO:0000313" key="3">
    <source>
        <dbReference type="EMBL" id="MBS7456397.1"/>
    </source>
</evidence>
<reference evidence="2" key="2">
    <citation type="submission" date="2021-04" db="EMBL/GenBank/DDBJ databases">
        <authorList>
            <person name="Karlyshev A.V."/>
        </authorList>
    </citation>
    <scope>NUCLEOTIDE SEQUENCE</scope>
    <source>
        <strain evidence="2">LMG 29479</strain>
    </source>
</reference>